<gene>
    <name evidence="1" type="ORF">DXX93_18290</name>
</gene>
<organism evidence="1 2">
    <name type="scientific">Thalassotalea euphylliae</name>
    <dbReference type="NCBI Taxonomy" id="1655234"/>
    <lineage>
        <taxon>Bacteria</taxon>
        <taxon>Pseudomonadati</taxon>
        <taxon>Pseudomonadota</taxon>
        <taxon>Gammaproteobacteria</taxon>
        <taxon>Alteromonadales</taxon>
        <taxon>Colwelliaceae</taxon>
        <taxon>Thalassotalea</taxon>
    </lineage>
</organism>
<comment type="caution">
    <text evidence="1">The sequence shown here is derived from an EMBL/GenBank/DDBJ whole genome shotgun (WGS) entry which is preliminary data.</text>
</comment>
<dbReference type="RefSeq" id="WP_116009363.1">
    <property type="nucleotide sequence ID" value="NZ_QUOU01000001.1"/>
</dbReference>
<dbReference type="Proteomes" id="UP000256478">
    <property type="component" value="Unassembled WGS sequence"/>
</dbReference>
<dbReference type="EMBL" id="QUOU01000001">
    <property type="protein sequence ID" value="REL28325.1"/>
    <property type="molecule type" value="Genomic_DNA"/>
</dbReference>
<name>A0A3E0TWE8_9GAMM</name>
<evidence type="ECO:0000313" key="1">
    <source>
        <dbReference type="EMBL" id="REL28325.1"/>
    </source>
</evidence>
<sequence>MLTTSQKDKLYKLITHTIGHDANLKSVKSGFNERTVTVVEEMIAANARCNANLKELIQSLATGGQLTKGWLKKFLGSANTLLPNKPNGYACLVISKAKWKQAIYITAM</sequence>
<dbReference type="AlphaFoldDB" id="A0A3E0TWE8"/>
<evidence type="ECO:0000313" key="2">
    <source>
        <dbReference type="Proteomes" id="UP000256478"/>
    </source>
</evidence>
<reference evidence="1 2" key="1">
    <citation type="submission" date="2018-08" db="EMBL/GenBank/DDBJ databases">
        <title>Thalassotalea euphylliae genome.</title>
        <authorList>
            <person name="Summers S."/>
            <person name="Rice S.A."/>
            <person name="Freckelton M.L."/>
            <person name="Nedved B.T."/>
            <person name="Hadfield M.G."/>
        </authorList>
    </citation>
    <scope>NUCLEOTIDE SEQUENCE [LARGE SCALE GENOMIC DNA]</scope>
    <source>
        <strain evidence="1 2">H1</strain>
    </source>
</reference>
<accession>A0A3E0TWE8</accession>
<dbReference type="OrthoDB" id="6388397at2"/>
<proteinExistence type="predicted"/>
<protein>
    <submittedName>
        <fullName evidence="1">Uncharacterized protein</fullName>
    </submittedName>
</protein>